<reference evidence="2 3" key="1">
    <citation type="submission" date="2020-06" db="EMBL/GenBank/DDBJ databases">
        <authorList>
            <person name="Li R."/>
            <person name="Bekaert M."/>
        </authorList>
    </citation>
    <scope>NUCLEOTIDE SEQUENCE [LARGE SCALE GENOMIC DNA]</scope>
    <source>
        <strain evidence="3">wild</strain>
    </source>
</reference>
<feature type="compositionally biased region" description="Polar residues" evidence="1">
    <location>
        <begin position="1"/>
        <end position="11"/>
    </location>
</feature>
<keyword evidence="3" id="KW-1185">Reference proteome</keyword>
<evidence type="ECO:0000313" key="3">
    <source>
        <dbReference type="Proteomes" id="UP000507470"/>
    </source>
</evidence>
<feature type="region of interest" description="Disordered" evidence="1">
    <location>
        <begin position="1"/>
        <end position="23"/>
    </location>
</feature>
<dbReference type="EMBL" id="CACVKT020000589">
    <property type="protein sequence ID" value="CAC5361359.1"/>
    <property type="molecule type" value="Genomic_DNA"/>
</dbReference>
<protein>
    <submittedName>
        <fullName evidence="2">Uncharacterized protein</fullName>
    </submittedName>
</protein>
<proteinExistence type="predicted"/>
<dbReference type="Gene3D" id="3.60.10.10">
    <property type="entry name" value="Endonuclease/exonuclease/phosphatase"/>
    <property type="match status" value="1"/>
</dbReference>
<accession>A0A6J8A5C3</accession>
<dbReference type="AlphaFoldDB" id="A0A6J8A5C3"/>
<gene>
    <name evidence="2" type="ORF">MCOR_3526</name>
</gene>
<evidence type="ECO:0000256" key="1">
    <source>
        <dbReference type="SAM" id="MobiDB-lite"/>
    </source>
</evidence>
<name>A0A6J8A5C3_MYTCO</name>
<organism evidence="2 3">
    <name type="scientific">Mytilus coruscus</name>
    <name type="common">Sea mussel</name>
    <dbReference type="NCBI Taxonomy" id="42192"/>
    <lineage>
        <taxon>Eukaryota</taxon>
        <taxon>Metazoa</taxon>
        <taxon>Spiralia</taxon>
        <taxon>Lophotrochozoa</taxon>
        <taxon>Mollusca</taxon>
        <taxon>Bivalvia</taxon>
        <taxon>Autobranchia</taxon>
        <taxon>Pteriomorphia</taxon>
        <taxon>Mytilida</taxon>
        <taxon>Mytiloidea</taxon>
        <taxon>Mytilidae</taxon>
        <taxon>Mytilinae</taxon>
        <taxon>Mytilus</taxon>
    </lineage>
</organism>
<evidence type="ECO:0000313" key="2">
    <source>
        <dbReference type="EMBL" id="CAC5361359.1"/>
    </source>
</evidence>
<sequence length="296" mass="34197">MNSVRNVTTKPQPEPYVTEETGVEKSESSQLQLVSFKCKNIKTCGPIVHKLLQSNDINLIQEHWLFQTKVHLLGEINEHINYIGKEVDMNDQLLPICMPRGYGGVDMLWKIKNDQMIKPIDLGSERIQCIEIKENSNSNILLTSVYQPAKGRGFTYEDLNVQTGTKRNLYLRDFINECGSKYDKAKTFVNSIGQKSSEIDYFLHNLADQDFQAKQVLNELIENTSDHHPIRMSIKFNYKNAEVDHKQNNSRIKKKVNWDKVDKEWYSAHIDTHIDSLQIKGKYGRNSSRGSYTKIV</sequence>
<dbReference type="OrthoDB" id="7476844at2759"/>
<dbReference type="InterPro" id="IPR036691">
    <property type="entry name" value="Endo/exonu/phosph_ase_sf"/>
</dbReference>
<dbReference type="SUPFAM" id="SSF56219">
    <property type="entry name" value="DNase I-like"/>
    <property type="match status" value="1"/>
</dbReference>
<dbReference type="Proteomes" id="UP000507470">
    <property type="component" value="Unassembled WGS sequence"/>
</dbReference>